<organism evidence="2 3">
    <name type="scientific">Aegilops tauschii subsp. strangulata</name>
    <name type="common">Goatgrass</name>
    <dbReference type="NCBI Taxonomy" id="200361"/>
    <lineage>
        <taxon>Eukaryota</taxon>
        <taxon>Viridiplantae</taxon>
        <taxon>Streptophyta</taxon>
        <taxon>Embryophyta</taxon>
        <taxon>Tracheophyta</taxon>
        <taxon>Spermatophyta</taxon>
        <taxon>Magnoliopsida</taxon>
        <taxon>Liliopsida</taxon>
        <taxon>Poales</taxon>
        <taxon>Poaceae</taxon>
        <taxon>BOP clade</taxon>
        <taxon>Pooideae</taxon>
        <taxon>Triticodae</taxon>
        <taxon>Triticeae</taxon>
        <taxon>Triticinae</taxon>
        <taxon>Aegilops</taxon>
    </lineage>
</organism>
<reference evidence="2" key="4">
    <citation type="submission" date="2019-03" db="UniProtKB">
        <authorList>
            <consortium name="EnsemblPlants"/>
        </authorList>
    </citation>
    <scope>IDENTIFICATION</scope>
</reference>
<keyword evidence="3" id="KW-1185">Reference proteome</keyword>
<protein>
    <submittedName>
        <fullName evidence="2">Uncharacterized protein</fullName>
    </submittedName>
</protein>
<evidence type="ECO:0000313" key="3">
    <source>
        <dbReference type="Proteomes" id="UP000015105"/>
    </source>
</evidence>
<dbReference type="Proteomes" id="UP000015105">
    <property type="component" value="Chromosome 5D"/>
</dbReference>
<evidence type="ECO:0000313" key="2">
    <source>
        <dbReference type="EnsemblPlants" id="AET5Gv20434600.8"/>
    </source>
</evidence>
<proteinExistence type="predicted"/>
<reference evidence="3" key="2">
    <citation type="journal article" date="2017" name="Nat. Plants">
        <title>The Aegilops tauschii genome reveals multiple impacts of transposons.</title>
        <authorList>
            <person name="Zhao G."/>
            <person name="Zou C."/>
            <person name="Li K."/>
            <person name="Wang K."/>
            <person name="Li T."/>
            <person name="Gao L."/>
            <person name="Zhang X."/>
            <person name="Wang H."/>
            <person name="Yang Z."/>
            <person name="Liu X."/>
            <person name="Jiang W."/>
            <person name="Mao L."/>
            <person name="Kong X."/>
            <person name="Jiao Y."/>
            <person name="Jia J."/>
        </authorList>
    </citation>
    <scope>NUCLEOTIDE SEQUENCE [LARGE SCALE GENOMIC DNA]</scope>
    <source>
        <strain evidence="3">cv. AL8/78</strain>
    </source>
</reference>
<keyword evidence="1" id="KW-0812">Transmembrane</keyword>
<dbReference type="AlphaFoldDB" id="A0A453KJB1"/>
<reference evidence="3" key="1">
    <citation type="journal article" date="2014" name="Science">
        <title>Ancient hybridizations among the ancestral genomes of bread wheat.</title>
        <authorList>
            <consortium name="International Wheat Genome Sequencing Consortium,"/>
            <person name="Marcussen T."/>
            <person name="Sandve S.R."/>
            <person name="Heier L."/>
            <person name="Spannagl M."/>
            <person name="Pfeifer M."/>
            <person name="Jakobsen K.S."/>
            <person name="Wulff B.B."/>
            <person name="Steuernagel B."/>
            <person name="Mayer K.F."/>
            <person name="Olsen O.A."/>
        </authorList>
    </citation>
    <scope>NUCLEOTIDE SEQUENCE [LARGE SCALE GENOMIC DNA]</scope>
    <source>
        <strain evidence="3">cv. AL8/78</strain>
    </source>
</reference>
<dbReference type="EnsemblPlants" id="AET5Gv20434600.8">
    <property type="protein sequence ID" value="AET5Gv20434600.8"/>
    <property type="gene ID" value="AET5Gv20434600"/>
</dbReference>
<evidence type="ECO:0000256" key="1">
    <source>
        <dbReference type="SAM" id="Phobius"/>
    </source>
</evidence>
<name>A0A453KJB1_AEGTS</name>
<feature type="transmembrane region" description="Helical" evidence="1">
    <location>
        <begin position="31"/>
        <end position="55"/>
    </location>
</feature>
<reference evidence="2" key="3">
    <citation type="journal article" date="2017" name="Nature">
        <title>Genome sequence of the progenitor of the wheat D genome Aegilops tauschii.</title>
        <authorList>
            <person name="Luo M.C."/>
            <person name="Gu Y.Q."/>
            <person name="Puiu D."/>
            <person name="Wang H."/>
            <person name="Twardziok S.O."/>
            <person name="Deal K.R."/>
            <person name="Huo N."/>
            <person name="Zhu T."/>
            <person name="Wang L."/>
            <person name="Wang Y."/>
            <person name="McGuire P.E."/>
            <person name="Liu S."/>
            <person name="Long H."/>
            <person name="Ramasamy R.K."/>
            <person name="Rodriguez J.C."/>
            <person name="Van S.L."/>
            <person name="Yuan L."/>
            <person name="Wang Z."/>
            <person name="Xia Z."/>
            <person name="Xiao L."/>
            <person name="Anderson O.D."/>
            <person name="Ouyang S."/>
            <person name="Liang Y."/>
            <person name="Zimin A.V."/>
            <person name="Pertea G."/>
            <person name="Qi P."/>
            <person name="Bennetzen J.L."/>
            <person name="Dai X."/>
            <person name="Dawson M.W."/>
            <person name="Muller H.G."/>
            <person name="Kugler K."/>
            <person name="Rivarola-Duarte L."/>
            <person name="Spannagl M."/>
            <person name="Mayer K.F.X."/>
            <person name="Lu F.H."/>
            <person name="Bevan M.W."/>
            <person name="Leroy P."/>
            <person name="Li P."/>
            <person name="You F.M."/>
            <person name="Sun Q."/>
            <person name="Liu Z."/>
            <person name="Lyons E."/>
            <person name="Wicker T."/>
            <person name="Salzberg S.L."/>
            <person name="Devos K.M."/>
            <person name="Dvorak J."/>
        </authorList>
    </citation>
    <scope>NUCLEOTIDE SEQUENCE [LARGE SCALE GENOMIC DNA]</scope>
    <source>
        <strain evidence="2">cv. AL8/78</strain>
    </source>
</reference>
<keyword evidence="1" id="KW-1133">Transmembrane helix</keyword>
<dbReference type="Gramene" id="AET5Gv20434600.8">
    <property type="protein sequence ID" value="AET5Gv20434600.8"/>
    <property type="gene ID" value="AET5Gv20434600"/>
</dbReference>
<keyword evidence="1" id="KW-0472">Membrane</keyword>
<sequence length="65" mass="7280">FTGNIWLSKETPSLWKCTWLKRSRPKPVRLVVNRCGLGSISPYTLIQALAVLYYFTGSSSCSLLA</sequence>
<accession>A0A453KJB1</accession>
<reference evidence="2" key="5">
    <citation type="journal article" date="2021" name="G3 (Bethesda)">
        <title>Aegilops tauschii genome assembly Aet v5.0 features greater sequence contiguity and improved annotation.</title>
        <authorList>
            <person name="Wang L."/>
            <person name="Zhu T."/>
            <person name="Rodriguez J.C."/>
            <person name="Deal K.R."/>
            <person name="Dubcovsky J."/>
            <person name="McGuire P.E."/>
            <person name="Lux T."/>
            <person name="Spannagl M."/>
            <person name="Mayer K.F.X."/>
            <person name="Baldrich P."/>
            <person name="Meyers B.C."/>
            <person name="Huo N."/>
            <person name="Gu Y.Q."/>
            <person name="Zhou H."/>
            <person name="Devos K.M."/>
            <person name="Bennetzen J.L."/>
            <person name="Unver T."/>
            <person name="Budak H."/>
            <person name="Gulick P.J."/>
            <person name="Galiba G."/>
            <person name="Kalapos B."/>
            <person name="Nelson D.R."/>
            <person name="Li P."/>
            <person name="You F.M."/>
            <person name="Luo M.C."/>
            <person name="Dvorak J."/>
        </authorList>
    </citation>
    <scope>NUCLEOTIDE SEQUENCE [LARGE SCALE GENOMIC DNA]</scope>
    <source>
        <strain evidence="2">cv. AL8/78</strain>
    </source>
</reference>